<reference evidence="1 3" key="1">
    <citation type="journal article" date="2014" name="Genome Announc.">
        <title>Draft Genome Sequence of Bacillus alcalophilus AV1934, a Classic Alkaliphile Isolated from Human Feces in 1934.</title>
        <authorList>
            <person name="Attie O."/>
            <person name="Jayaprakash A."/>
            <person name="Shah H."/>
            <person name="Paulsen I.T."/>
            <person name="Morino M."/>
            <person name="Takahashi Y."/>
            <person name="Narumi I."/>
            <person name="Sachidanandam R."/>
            <person name="Satoh K."/>
            <person name="Ito M."/>
            <person name="Krulwich T.A."/>
        </authorList>
    </citation>
    <scope>NUCLEOTIDE SEQUENCE [LARGE SCALE GENOMIC DNA]</scope>
    <source>
        <strain evidence="1 3">AV1934</strain>
    </source>
</reference>
<sequence>MEPLAKQRCIQIKQEIGLIEKKTVETSFDLLIDKDSIIAKDERFPIKSILDISYRLKEEKAIGYLYLHTTKGVRTFHIRSEPHLFIDVFKKLRRETTEFE</sequence>
<dbReference type="EMBL" id="ALPT02000058">
    <property type="protein sequence ID" value="KGA96498.1"/>
    <property type="molecule type" value="Genomic_DNA"/>
</dbReference>
<proteinExistence type="predicted"/>
<evidence type="ECO:0000313" key="2">
    <source>
        <dbReference type="EMBL" id="THG90845.1"/>
    </source>
</evidence>
<dbReference type="AlphaFoldDB" id="A0A094WKK9"/>
<name>A0A094WKK9_ALKAL</name>
<evidence type="ECO:0000313" key="4">
    <source>
        <dbReference type="Proteomes" id="UP000297014"/>
    </source>
</evidence>
<comment type="caution">
    <text evidence="1">The sequence shown here is derived from an EMBL/GenBank/DDBJ whole genome shotgun (WGS) entry which is preliminary data.</text>
</comment>
<gene>
    <name evidence="2" type="ORF">AJ85_08480</name>
    <name evidence="1" type="ORF">BALCAV_0215715</name>
</gene>
<dbReference type="RefSeq" id="WP_003324363.1">
    <property type="nucleotide sequence ID" value="NZ_ALPT02000058.1"/>
</dbReference>
<keyword evidence="3" id="KW-1185">Reference proteome</keyword>
<evidence type="ECO:0008006" key="5">
    <source>
        <dbReference type="Google" id="ProtNLM"/>
    </source>
</evidence>
<accession>A0A094WKK9</accession>
<dbReference type="STRING" id="1218173.BALCAV_0215715"/>
<evidence type="ECO:0000313" key="3">
    <source>
        <dbReference type="Proteomes" id="UP000002754"/>
    </source>
</evidence>
<dbReference type="Proteomes" id="UP000297014">
    <property type="component" value="Unassembled WGS sequence"/>
</dbReference>
<organism evidence="1 3">
    <name type="scientific">Alkalihalobacillus alcalophilus ATCC 27647 = CGMCC 1.3604</name>
    <dbReference type="NCBI Taxonomy" id="1218173"/>
    <lineage>
        <taxon>Bacteria</taxon>
        <taxon>Bacillati</taxon>
        <taxon>Bacillota</taxon>
        <taxon>Bacilli</taxon>
        <taxon>Bacillales</taxon>
        <taxon>Bacillaceae</taxon>
        <taxon>Alkalihalobacillus</taxon>
    </lineage>
</organism>
<dbReference type="EMBL" id="JALP01000109">
    <property type="protein sequence ID" value="THG90845.1"/>
    <property type="molecule type" value="Genomic_DNA"/>
</dbReference>
<evidence type="ECO:0000313" key="1">
    <source>
        <dbReference type="EMBL" id="KGA96498.1"/>
    </source>
</evidence>
<protein>
    <recommendedName>
        <fullName evidence="5">YokE-like PH domain-containing protein</fullName>
    </recommendedName>
</protein>
<reference evidence="2 4" key="2">
    <citation type="submission" date="2014-01" db="EMBL/GenBank/DDBJ databases">
        <title>Draft genome sequencing of Bacillus alcalophilus CGMCC 1.3604.</title>
        <authorList>
            <person name="Yang J."/>
            <person name="Diao L."/>
            <person name="Yang S."/>
        </authorList>
    </citation>
    <scope>NUCLEOTIDE SEQUENCE [LARGE SCALE GENOMIC DNA]</scope>
    <source>
        <strain evidence="2 4">CGMCC 1.3604</strain>
    </source>
</reference>
<dbReference type="Proteomes" id="UP000002754">
    <property type="component" value="Unassembled WGS sequence"/>
</dbReference>
<dbReference type="OrthoDB" id="2691759at2"/>